<dbReference type="HAMAP" id="MF_00900">
    <property type="entry name" value="GTPase_HflX"/>
    <property type="match status" value="1"/>
</dbReference>
<keyword evidence="11" id="KW-1185">Reference proteome</keyword>
<dbReference type="GO" id="GO:0005525">
    <property type="term" value="F:GTP binding"/>
    <property type="evidence" value="ECO:0007669"/>
    <property type="project" value="UniProtKB-UniRule"/>
</dbReference>
<dbReference type="GO" id="GO:0046872">
    <property type="term" value="F:metal ion binding"/>
    <property type="evidence" value="ECO:0007669"/>
    <property type="project" value="UniProtKB-KW"/>
</dbReference>
<evidence type="ECO:0000256" key="6">
    <source>
        <dbReference type="HAMAP-Rule" id="MF_00900"/>
    </source>
</evidence>
<feature type="compositionally biased region" description="Acidic residues" evidence="8">
    <location>
        <begin position="542"/>
        <end position="554"/>
    </location>
</feature>
<dbReference type="NCBIfam" id="TIGR03156">
    <property type="entry name" value="GTP_HflX"/>
    <property type="match status" value="1"/>
</dbReference>
<dbReference type="AlphaFoldDB" id="A0A8J6QP04"/>
<keyword evidence="3 6" id="KW-0547">Nucleotide-binding</keyword>
<keyword evidence="4" id="KW-0460">Magnesium</keyword>
<dbReference type="Gene3D" id="3.40.50.11060">
    <property type="entry name" value="GTPase HflX, N-terminal domain"/>
    <property type="match status" value="1"/>
</dbReference>
<comment type="subunit">
    <text evidence="6">Monomer. Associates with the 50S ribosomal subunit.</text>
</comment>
<evidence type="ECO:0000313" key="11">
    <source>
        <dbReference type="Proteomes" id="UP000632828"/>
    </source>
</evidence>
<dbReference type="Pfam" id="PF13167">
    <property type="entry name" value="GTP-bdg_N"/>
    <property type="match status" value="1"/>
</dbReference>
<protein>
    <recommendedName>
        <fullName evidence="6">GTPase HflX</fullName>
    </recommendedName>
    <alternativeName>
        <fullName evidence="6">GTP-binding protein HflX</fullName>
    </alternativeName>
</protein>
<dbReference type="InterPro" id="IPR032305">
    <property type="entry name" value="GTP-bd_M"/>
</dbReference>
<dbReference type="InterPro" id="IPR042108">
    <property type="entry name" value="GTPase_HflX_N_sf"/>
</dbReference>
<feature type="region of interest" description="Disordered" evidence="8">
    <location>
        <begin position="540"/>
        <end position="565"/>
    </location>
</feature>
<evidence type="ECO:0000256" key="5">
    <source>
        <dbReference type="ARBA" id="ARBA00023134"/>
    </source>
</evidence>
<dbReference type="PRINTS" id="PR00326">
    <property type="entry name" value="GTP1OBG"/>
</dbReference>
<feature type="domain" description="Hflx-type G" evidence="9">
    <location>
        <begin position="376"/>
        <end position="540"/>
    </location>
</feature>
<keyword evidence="5 6" id="KW-0342">GTP-binding</keyword>
<name>A0A8J6QP04_9BACT</name>
<dbReference type="PANTHER" id="PTHR10229">
    <property type="entry name" value="GTP-BINDING PROTEIN HFLX"/>
    <property type="match status" value="1"/>
</dbReference>
<evidence type="ECO:0000256" key="8">
    <source>
        <dbReference type="SAM" id="MobiDB-lite"/>
    </source>
</evidence>
<evidence type="ECO:0000256" key="7">
    <source>
        <dbReference type="SAM" id="Coils"/>
    </source>
</evidence>
<dbReference type="RefSeq" id="WP_191156879.1">
    <property type="nucleotide sequence ID" value="NZ_JACWUN010000014.1"/>
</dbReference>
<proteinExistence type="inferred from homology"/>
<evidence type="ECO:0000259" key="9">
    <source>
        <dbReference type="PROSITE" id="PS51705"/>
    </source>
</evidence>
<dbReference type="InterPro" id="IPR016496">
    <property type="entry name" value="GTPase_HflX"/>
</dbReference>
<comment type="similarity">
    <text evidence="6">Belongs to the TRAFAC class OBG-HflX-like GTPase superfamily. HflX GTPase family.</text>
</comment>
<comment type="caution">
    <text evidence="10">The sequence shown here is derived from an EMBL/GenBank/DDBJ whole genome shotgun (WGS) entry which is preliminary data.</text>
</comment>
<reference evidence="10" key="1">
    <citation type="submission" date="2020-09" db="EMBL/GenBank/DDBJ databases">
        <title>Pelobacter alkaliphilus sp. nov., a novel anaerobic arsenate-reducing bacterium from terrestrial mud volcano.</title>
        <authorList>
            <person name="Khomyakova M.A."/>
            <person name="Merkel A.Y."/>
            <person name="Slobodkin A.I."/>
        </authorList>
    </citation>
    <scope>NUCLEOTIDE SEQUENCE</scope>
    <source>
        <strain evidence="10">M08fum</strain>
    </source>
</reference>
<evidence type="ECO:0000256" key="3">
    <source>
        <dbReference type="ARBA" id="ARBA00022741"/>
    </source>
</evidence>
<dbReference type="Pfam" id="PF01926">
    <property type="entry name" value="MMR_HSR1"/>
    <property type="match status" value="1"/>
</dbReference>
<dbReference type="GO" id="GO:0005737">
    <property type="term" value="C:cytoplasm"/>
    <property type="evidence" value="ECO:0007669"/>
    <property type="project" value="UniProtKB-SubCell"/>
</dbReference>
<dbReference type="Proteomes" id="UP000632828">
    <property type="component" value="Unassembled WGS sequence"/>
</dbReference>
<accession>A0A8J6QP04</accession>
<comment type="function">
    <text evidence="6">GTPase that associates with the 50S ribosomal subunit and may have a role during protein synthesis or ribosome biogenesis.</text>
</comment>
<dbReference type="FunFam" id="3.40.50.11060:FF:000001">
    <property type="entry name" value="GTPase HflX"/>
    <property type="match status" value="1"/>
</dbReference>
<keyword evidence="7" id="KW-0175">Coiled coil</keyword>
<dbReference type="InterPro" id="IPR030394">
    <property type="entry name" value="G_HFLX_dom"/>
</dbReference>
<dbReference type="GO" id="GO:0003924">
    <property type="term" value="F:GTPase activity"/>
    <property type="evidence" value="ECO:0007669"/>
    <property type="project" value="UniProtKB-UniRule"/>
</dbReference>
<evidence type="ECO:0000256" key="2">
    <source>
        <dbReference type="ARBA" id="ARBA00022723"/>
    </source>
</evidence>
<dbReference type="GO" id="GO:0043022">
    <property type="term" value="F:ribosome binding"/>
    <property type="evidence" value="ECO:0007669"/>
    <property type="project" value="TreeGrafter"/>
</dbReference>
<dbReference type="CDD" id="cd01878">
    <property type="entry name" value="HflX"/>
    <property type="match status" value="1"/>
</dbReference>
<dbReference type="Pfam" id="PF16360">
    <property type="entry name" value="GTP-bdg_M"/>
    <property type="match status" value="1"/>
</dbReference>
<evidence type="ECO:0000256" key="1">
    <source>
        <dbReference type="ARBA" id="ARBA00022490"/>
    </source>
</evidence>
<dbReference type="PANTHER" id="PTHR10229:SF0">
    <property type="entry name" value="GTP-BINDING PROTEIN 6-RELATED"/>
    <property type="match status" value="1"/>
</dbReference>
<dbReference type="InterPro" id="IPR006073">
    <property type="entry name" value="GTP-bd"/>
</dbReference>
<feature type="coiled-coil region" evidence="7">
    <location>
        <begin position="335"/>
        <end position="362"/>
    </location>
</feature>
<organism evidence="10 11">
    <name type="scientific">Pelovirga terrestris</name>
    <dbReference type="NCBI Taxonomy" id="2771352"/>
    <lineage>
        <taxon>Bacteria</taxon>
        <taxon>Pseudomonadati</taxon>
        <taxon>Thermodesulfobacteriota</taxon>
        <taxon>Desulfuromonadia</taxon>
        <taxon>Geobacterales</taxon>
        <taxon>Geobacteraceae</taxon>
        <taxon>Pelovirga</taxon>
    </lineage>
</organism>
<evidence type="ECO:0000256" key="4">
    <source>
        <dbReference type="ARBA" id="ARBA00022842"/>
    </source>
</evidence>
<keyword evidence="1 6" id="KW-0963">Cytoplasm</keyword>
<dbReference type="EMBL" id="JACWUN010000014">
    <property type="protein sequence ID" value="MBD1401347.1"/>
    <property type="molecule type" value="Genomic_DNA"/>
</dbReference>
<dbReference type="InterPro" id="IPR025121">
    <property type="entry name" value="GTPase_HflX_N"/>
</dbReference>
<keyword evidence="2" id="KW-0479">Metal-binding</keyword>
<comment type="subcellular location">
    <subcellularLocation>
        <location evidence="6">Cytoplasm</location>
    </subcellularLocation>
    <text evidence="6">May associate with membranes.</text>
</comment>
<dbReference type="PROSITE" id="PS51705">
    <property type="entry name" value="G_HFLX"/>
    <property type="match status" value="1"/>
</dbReference>
<sequence>MIEGKTSGLKAGQIKALERIYRRKVPANELISADLARYLTELSRDIERQIGLIIDRAGVIHHVIVGDDREIVIPDLSRFGLGRSGLRGLRCVHTHLKQEPLNQDDIADLELLRLDLMAAIGVCDDGLPGPLIYAHLLPTADKAQIETIHLSDFHRLKLDFSAFIQALDQEMEGLVAETIDLSDGRERALLISVAQTGREAVDASMAELEELARTANLVVIDRVIQRPRQLNPRYLVGSGKLREIIIRALQQRATLLVFDQDLNPNQIRSISEITEMKVIDRTQLILDIFARRAQSRDGKVQVELAQLKYILPRLTGKGTAMSRLMGGIGGRGPGETKIEIDRRRIRDKIRRLEKQLDELGRGRVQRRQKRIRAGLPIVSIVGYTNAGKSTLLNALTQSDVFTEDLLFATLDTATRRLRFPLDREVIITDTVGFIRDLPESLIGAFKATLEELEDADLLLHLVDLSNPGYQQQIRAVEKILADLNLGTSKLLLVFNKTDQVSKEELPHICRRFNAIPVCAIDRSSFGPLLDEMQRRFWPEEMLTADDGESNEQDDSAPAKNQPPAL</sequence>
<gene>
    <name evidence="6 10" type="primary">hflX</name>
    <name evidence="10" type="ORF">ICT70_11750</name>
</gene>
<dbReference type="Gene3D" id="6.10.250.2860">
    <property type="match status" value="1"/>
</dbReference>
<dbReference type="SUPFAM" id="SSF52540">
    <property type="entry name" value="P-loop containing nucleoside triphosphate hydrolases"/>
    <property type="match status" value="1"/>
</dbReference>
<evidence type="ECO:0000313" key="10">
    <source>
        <dbReference type="EMBL" id="MBD1401347.1"/>
    </source>
</evidence>
<dbReference type="Gene3D" id="3.40.50.300">
    <property type="entry name" value="P-loop containing nucleotide triphosphate hydrolases"/>
    <property type="match status" value="1"/>
</dbReference>
<dbReference type="InterPro" id="IPR027417">
    <property type="entry name" value="P-loop_NTPase"/>
</dbReference>